<gene>
    <name evidence="2" type="ORF">BOTBODRAFT_175174</name>
</gene>
<proteinExistence type="predicted"/>
<reference evidence="3" key="1">
    <citation type="journal article" date="2014" name="Proc. Natl. Acad. Sci. U.S.A.">
        <title>Extensive sampling of basidiomycete genomes demonstrates inadequacy of the white-rot/brown-rot paradigm for wood decay fungi.</title>
        <authorList>
            <person name="Riley R."/>
            <person name="Salamov A.A."/>
            <person name="Brown D.W."/>
            <person name="Nagy L.G."/>
            <person name="Floudas D."/>
            <person name="Held B.W."/>
            <person name="Levasseur A."/>
            <person name="Lombard V."/>
            <person name="Morin E."/>
            <person name="Otillar R."/>
            <person name="Lindquist E.A."/>
            <person name="Sun H."/>
            <person name="LaButti K.M."/>
            <person name="Schmutz J."/>
            <person name="Jabbour D."/>
            <person name="Luo H."/>
            <person name="Baker S.E."/>
            <person name="Pisabarro A.G."/>
            <person name="Walton J.D."/>
            <person name="Blanchette R.A."/>
            <person name="Henrissat B."/>
            <person name="Martin F."/>
            <person name="Cullen D."/>
            <person name="Hibbett D.S."/>
            <person name="Grigoriev I.V."/>
        </authorList>
    </citation>
    <scope>NUCLEOTIDE SEQUENCE [LARGE SCALE GENOMIC DNA]</scope>
    <source>
        <strain evidence="3">FD-172 SS1</strain>
    </source>
</reference>
<dbReference type="EMBL" id="KL198040">
    <property type="protein sequence ID" value="KDQ14070.1"/>
    <property type="molecule type" value="Genomic_DNA"/>
</dbReference>
<feature type="compositionally biased region" description="Low complexity" evidence="1">
    <location>
        <begin position="77"/>
        <end position="89"/>
    </location>
</feature>
<feature type="region of interest" description="Disordered" evidence="1">
    <location>
        <begin position="48"/>
        <end position="89"/>
    </location>
</feature>
<keyword evidence="3" id="KW-1185">Reference proteome</keyword>
<organism evidence="2 3">
    <name type="scientific">Botryobasidium botryosum (strain FD-172 SS1)</name>
    <dbReference type="NCBI Taxonomy" id="930990"/>
    <lineage>
        <taxon>Eukaryota</taxon>
        <taxon>Fungi</taxon>
        <taxon>Dikarya</taxon>
        <taxon>Basidiomycota</taxon>
        <taxon>Agaricomycotina</taxon>
        <taxon>Agaricomycetes</taxon>
        <taxon>Cantharellales</taxon>
        <taxon>Botryobasidiaceae</taxon>
        <taxon>Botryobasidium</taxon>
    </lineage>
</organism>
<evidence type="ECO:0000313" key="2">
    <source>
        <dbReference type="EMBL" id="KDQ14070.1"/>
    </source>
</evidence>
<protein>
    <submittedName>
        <fullName evidence="2">Uncharacterized protein</fullName>
    </submittedName>
</protein>
<evidence type="ECO:0000313" key="3">
    <source>
        <dbReference type="Proteomes" id="UP000027195"/>
    </source>
</evidence>
<dbReference type="AlphaFoldDB" id="A0A067MH67"/>
<dbReference type="HOGENOM" id="CLU_1124356_0_0_1"/>
<sequence>MSSLRGRGAAKCSRGCQHCSAARSHLPPLPPIPTEHFQYPTLSIGSRSQSHIRSYSASTSSSSPCPSYAHSKRQSHDSSNTSSSSTNRSAVSLASSASVYSTETASTSMSSYPPLPKVYPPVAPLNIRRPRTATSSMSGEYDSMLRPRPAPAPPSIACSLPTMPPAPPMLYRDESEALRAGSSKMGEESFQYQEKLRSNSSRHRLLSYPQKLKSLAKSLNESCPSMKNKKKREGSIEFVSGWLEDWR</sequence>
<accession>A0A067MH67</accession>
<evidence type="ECO:0000256" key="1">
    <source>
        <dbReference type="SAM" id="MobiDB-lite"/>
    </source>
</evidence>
<dbReference type="Proteomes" id="UP000027195">
    <property type="component" value="Unassembled WGS sequence"/>
</dbReference>
<dbReference type="InParanoid" id="A0A067MH67"/>
<feature type="compositionally biased region" description="Low complexity" evidence="1">
    <location>
        <begin position="51"/>
        <end position="69"/>
    </location>
</feature>
<name>A0A067MH67_BOTB1</name>